<evidence type="ECO:0000313" key="2">
    <source>
        <dbReference type="Proteomes" id="UP001239111"/>
    </source>
</evidence>
<keyword evidence="2" id="KW-1185">Reference proteome</keyword>
<accession>A0ACC2NIY4</accession>
<dbReference type="EMBL" id="CM056743">
    <property type="protein sequence ID" value="KAJ8670858.1"/>
    <property type="molecule type" value="Genomic_DNA"/>
</dbReference>
<protein>
    <submittedName>
        <fullName evidence="1">Uncharacterized protein</fullName>
    </submittedName>
</protein>
<proteinExistence type="predicted"/>
<organism evidence="1 2">
    <name type="scientific">Eretmocerus hayati</name>
    <dbReference type="NCBI Taxonomy" id="131215"/>
    <lineage>
        <taxon>Eukaryota</taxon>
        <taxon>Metazoa</taxon>
        <taxon>Ecdysozoa</taxon>
        <taxon>Arthropoda</taxon>
        <taxon>Hexapoda</taxon>
        <taxon>Insecta</taxon>
        <taxon>Pterygota</taxon>
        <taxon>Neoptera</taxon>
        <taxon>Endopterygota</taxon>
        <taxon>Hymenoptera</taxon>
        <taxon>Apocrita</taxon>
        <taxon>Proctotrupomorpha</taxon>
        <taxon>Chalcidoidea</taxon>
        <taxon>Aphelinidae</taxon>
        <taxon>Aphelininae</taxon>
        <taxon>Eretmocerus</taxon>
    </lineage>
</organism>
<dbReference type="Proteomes" id="UP001239111">
    <property type="component" value="Chromosome 3"/>
</dbReference>
<reference evidence="1" key="1">
    <citation type="submission" date="2023-04" db="EMBL/GenBank/DDBJ databases">
        <title>A chromosome-level genome assembly of the parasitoid wasp Eretmocerus hayati.</title>
        <authorList>
            <person name="Zhong Y."/>
            <person name="Liu S."/>
            <person name="Liu Y."/>
        </authorList>
    </citation>
    <scope>NUCLEOTIDE SEQUENCE</scope>
    <source>
        <strain evidence="1">ZJU_SS_LIU_2023</strain>
    </source>
</reference>
<sequence length="414" mass="47580">KVCSFTRKVTLHGHQNWIKCIDLMQPNPDNLLIATGSLDSTIRLWRITCLQENSYQSHFDAVGPAKKKFIANDQIYGVILESILNGHEAWVHGVHWHPQITKDDENHQPMKLLSCSLDKSVIIWEPDENTGLWSETLRVGSVGGNSLGLYGCKFSPNGDCILAHSYHGSFYKWRYDEKILKWETTLAPSGHHGYVVDLSWDPRGRFLLTTSADQTTRIHISRHVVEGKEMWHEIGRPQIHGYPMTSLAVLKPNTFASGAEEKVVLLSDNTRIGQRNLEVELWRPRSNFPPNFPALQSSIAGHTVNQLSFESLELNGKMDDVIMKMYLRLICCQAREKIQQNISPFDVHLVLTMIHYGKLRGFVEWANRVKLDEYKIWFLPFNHEEHWTLLIVVPGQKLFIYLDSMQGRIIPSYL</sequence>
<name>A0ACC2NIY4_9HYME</name>
<evidence type="ECO:0000313" key="1">
    <source>
        <dbReference type="EMBL" id="KAJ8670858.1"/>
    </source>
</evidence>
<feature type="non-terminal residue" evidence="1">
    <location>
        <position position="1"/>
    </location>
</feature>
<comment type="caution">
    <text evidence="1">The sequence shown here is derived from an EMBL/GenBank/DDBJ whole genome shotgun (WGS) entry which is preliminary data.</text>
</comment>
<gene>
    <name evidence="1" type="ORF">QAD02_002117</name>
</gene>